<dbReference type="EMBL" id="CP006643">
    <property type="protein sequence ID" value="AGX06490.1"/>
    <property type="molecule type" value="Genomic_DNA"/>
</dbReference>
<dbReference type="Gene3D" id="3.40.50.970">
    <property type="match status" value="2"/>
</dbReference>
<dbReference type="Pfam" id="PF02779">
    <property type="entry name" value="Transket_pyr"/>
    <property type="match status" value="1"/>
</dbReference>
<dbReference type="GO" id="GO:0004591">
    <property type="term" value="F:oxoglutarate dehydrogenase (succinyl-transferring) activity"/>
    <property type="evidence" value="ECO:0007669"/>
    <property type="project" value="UniProtKB-EC"/>
</dbReference>
<dbReference type="PANTHER" id="PTHR11516:SF2">
    <property type="entry name" value="PYRUVATE DEHYDROGENASE ALPHA SUBUNIT"/>
    <property type="match status" value="1"/>
</dbReference>
<dbReference type="KEGG" id="bif:N288_23255"/>
<keyword evidence="3" id="KW-0786">Thiamine pyrophosphate</keyword>
<dbReference type="InterPro" id="IPR050642">
    <property type="entry name" value="PDH_E1_Alpha_Subunit"/>
</dbReference>
<dbReference type="PATRIC" id="fig|1367477.3.peg.4638"/>
<dbReference type="GO" id="GO:0006086">
    <property type="term" value="P:pyruvate decarboxylation to acetyl-CoA"/>
    <property type="evidence" value="ECO:0007669"/>
    <property type="project" value="TreeGrafter"/>
</dbReference>
<evidence type="ECO:0000313" key="6">
    <source>
        <dbReference type="EMBL" id="AGX06490.1"/>
    </source>
</evidence>
<dbReference type="InterPro" id="IPR029061">
    <property type="entry name" value="THDP-binding"/>
</dbReference>
<evidence type="ECO:0000256" key="1">
    <source>
        <dbReference type="ARBA" id="ARBA00001964"/>
    </source>
</evidence>
<dbReference type="InterPro" id="IPR009014">
    <property type="entry name" value="Transketo_C/PFOR_II"/>
</dbReference>
<dbReference type="CDD" id="cd07036">
    <property type="entry name" value="TPP_PYR_E1-PDHc-beta_like"/>
    <property type="match status" value="1"/>
</dbReference>
<evidence type="ECO:0000259" key="5">
    <source>
        <dbReference type="SMART" id="SM00861"/>
    </source>
</evidence>
<comment type="cofactor">
    <cofactor evidence="1">
        <name>thiamine diphosphate</name>
        <dbReference type="ChEBI" id="CHEBI:58937"/>
    </cofactor>
</comment>
<dbReference type="AlphaFoldDB" id="U5LG93"/>
<name>U5LG93_9BACI</name>
<dbReference type="InterPro" id="IPR033248">
    <property type="entry name" value="Transketolase_C"/>
</dbReference>
<dbReference type="HOGENOM" id="CLU_012907_2_1_9"/>
<dbReference type="Pfam" id="PF00676">
    <property type="entry name" value="E1_dh"/>
    <property type="match status" value="1"/>
</dbReference>
<dbReference type="SMART" id="SM00861">
    <property type="entry name" value="Transket_pyr"/>
    <property type="match status" value="1"/>
</dbReference>
<gene>
    <name evidence="6" type="ORF">N288_23255</name>
</gene>
<evidence type="ECO:0000256" key="3">
    <source>
        <dbReference type="ARBA" id="ARBA00023052"/>
    </source>
</evidence>
<dbReference type="Proteomes" id="UP000017805">
    <property type="component" value="Chromosome"/>
</dbReference>
<organism evidence="6 7">
    <name type="scientific">Bacillus infantis NRRL B-14911</name>
    <dbReference type="NCBI Taxonomy" id="1367477"/>
    <lineage>
        <taxon>Bacteria</taxon>
        <taxon>Bacillati</taxon>
        <taxon>Bacillota</taxon>
        <taxon>Bacilli</taxon>
        <taxon>Bacillales</taxon>
        <taxon>Bacillaceae</taxon>
        <taxon>Bacillus</taxon>
    </lineage>
</organism>
<reference evidence="6 7" key="1">
    <citation type="submission" date="2013-07" db="EMBL/GenBank/DDBJ databases">
        <title>Complete genome sequence of Bacillus infantis NRRL B-14911 that has potential to induce cardiac disease by antigenic mimicry.</title>
        <authorList>
            <person name="Massilamany C."/>
            <person name="Smith T.P.L."/>
            <person name="Loy J.D."/>
            <person name="Barletta R."/>
            <person name="Reddy J."/>
        </authorList>
    </citation>
    <scope>NUCLEOTIDE SEQUENCE [LARGE SCALE GENOMIC DNA]</scope>
    <source>
        <strain evidence="6 7">NRRL B-14911</strain>
    </source>
</reference>
<dbReference type="SUPFAM" id="SSF52518">
    <property type="entry name" value="Thiamin diphosphate-binding fold (THDP-binding)"/>
    <property type="match status" value="2"/>
</dbReference>
<dbReference type="CDD" id="cd02000">
    <property type="entry name" value="TPP_E1_PDC_ADC_BCADC"/>
    <property type="match status" value="1"/>
</dbReference>
<evidence type="ECO:0000256" key="2">
    <source>
        <dbReference type="ARBA" id="ARBA00023002"/>
    </source>
</evidence>
<feature type="domain" description="Transketolase-like pyrimidine-binding" evidence="5">
    <location>
        <begin position="335"/>
        <end position="511"/>
    </location>
</feature>
<dbReference type="SUPFAM" id="SSF52922">
    <property type="entry name" value="TK C-terminal domain-like"/>
    <property type="match status" value="1"/>
</dbReference>
<accession>U5LG93</accession>
<keyword evidence="2" id="KW-0560">Oxidoreductase</keyword>
<comment type="catalytic activity">
    <reaction evidence="4">
        <text>N(6)-[(R)-lipoyl]-L-lysyl-[protein] + 2-oxoglutarate + H(+) = N(6)-[(R)-S(8)-succinyldihydrolipoyl]-L-lysyl-[protein] + CO2</text>
        <dbReference type="Rhea" id="RHEA:12188"/>
        <dbReference type="Rhea" id="RHEA-COMP:10474"/>
        <dbReference type="Rhea" id="RHEA-COMP:20092"/>
        <dbReference type="ChEBI" id="CHEBI:15378"/>
        <dbReference type="ChEBI" id="CHEBI:16526"/>
        <dbReference type="ChEBI" id="CHEBI:16810"/>
        <dbReference type="ChEBI" id="CHEBI:83099"/>
        <dbReference type="ChEBI" id="CHEBI:83120"/>
        <dbReference type="EC" id="1.2.4.2"/>
    </reaction>
</comment>
<evidence type="ECO:0000313" key="7">
    <source>
        <dbReference type="Proteomes" id="UP000017805"/>
    </source>
</evidence>
<dbReference type="STRING" id="1367477.N288_23255"/>
<dbReference type="Gene3D" id="3.40.50.920">
    <property type="match status" value="1"/>
</dbReference>
<dbReference type="PANTHER" id="PTHR11516">
    <property type="entry name" value="PYRUVATE DEHYDROGENASE E1 COMPONENT, ALPHA SUBUNIT BACTERIAL AND ORGANELLAR"/>
    <property type="match status" value="1"/>
</dbReference>
<proteinExistence type="predicted"/>
<dbReference type="InterPro" id="IPR005475">
    <property type="entry name" value="Transketolase-like_Pyr-bd"/>
</dbReference>
<protein>
    <recommendedName>
        <fullName evidence="5">Transketolase-like pyrimidine-binding domain-containing protein</fullName>
    </recommendedName>
</protein>
<dbReference type="InterPro" id="IPR001017">
    <property type="entry name" value="DH_E1"/>
</dbReference>
<sequence>MNTTVINDVKLSQETIDSMYKKMITIRTLEETLLDLFSKGELFGTTHTSIGQEANAVASMAHIKNGDVVFSNHRCHGHYIAYGAPVDQLIAEVMGRVTGVVGGRGGSQHICYNDFYTNGIQGGIVGNATGAALANKLTGTDNIAVVFIGDGTLGEGLVYESMNFASLWDIPILFILENNRYAQTTPNELGISGSMLARPKSFGIEADQIESNDAVELYQVFEKRFDYVRNKRKPFFQIIDTYRTVPHSKGDDFRDQAEIDAWKKKDPVIILGKNVSDETKKTVMAEVTSDIQNAIKEAKDAEYTSENNIEYENIITISPKNENQLLNNLPRAKKYRGVDSLNNALHELFNEDGDVLLIGEDLLDPYGGAFKVSKGLSTKYPDRVLTTPISEGGILGLSTGLAMRGLKPIAEIMFGDFLALGADQLLNHASKYQWMYNNKVEVPLVVRAPMGGKRGYGPTHSQSIEKMFFGIPGLTVVSPSNIHEPGELLKRSVLKHRSPLLFIENKALYSEYVTRPENNKLDVFSVRESNTLFPTLHLSLSNFDMPDVTIVAYGGSVPVALEVAKQLLIDEEILVDVVVPSLLSPLPIDEIKGFVGSSNTIVTIEEGTRKFGWGAEVLAQLQVVPTVKKTLRIAAPDCPIPSSKPLELKMLPNTEQVAEKIKELF</sequence>
<dbReference type="RefSeq" id="WP_022544476.1">
    <property type="nucleotide sequence ID" value="NC_022524.1"/>
</dbReference>
<keyword evidence="7" id="KW-1185">Reference proteome</keyword>
<evidence type="ECO:0000256" key="4">
    <source>
        <dbReference type="ARBA" id="ARBA00051911"/>
    </source>
</evidence>
<dbReference type="Pfam" id="PF02780">
    <property type="entry name" value="Transketolase_C"/>
    <property type="match status" value="1"/>
</dbReference>